<evidence type="ECO:0000313" key="1">
    <source>
        <dbReference type="EMBL" id="EET58736.1"/>
    </source>
</evidence>
<proteinExistence type="predicted"/>
<dbReference type="RefSeq" id="WP_006864087.1">
    <property type="nucleotide sequence ID" value="NZ_ACCL02000026.1"/>
</dbReference>
<accession>C6LKY8</accession>
<dbReference type="OrthoDB" id="9802323at2"/>
<name>C6LKY8_9FIRM</name>
<comment type="caution">
    <text evidence="1">The sequence shown here is derived from an EMBL/GenBank/DDBJ whole genome shotgun (WGS) entry which is preliminary data.</text>
</comment>
<keyword evidence="2" id="KW-1185">Reference proteome</keyword>
<dbReference type="Proteomes" id="UP000005561">
    <property type="component" value="Unassembled WGS sequence"/>
</dbReference>
<gene>
    <name evidence="1" type="ORF">BRYFOR_09335</name>
</gene>
<dbReference type="AlphaFoldDB" id="C6LKY8"/>
<protein>
    <submittedName>
        <fullName evidence="1">Uncharacterized protein</fullName>
    </submittedName>
</protein>
<organism evidence="1 2">
    <name type="scientific">Marvinbryantia formatexigens DSM 14469</name>
    <dbReference type="NCBI Taxonomy" id="478749"/>
    <lineage>
        <taxon>Bacteria</taxon>
        <taxon>Bacillati</taxon>
        <taxon>Bacillota</taxon>
        <taxon>Clostridia</taxon>
        <taxon>Lachnospirales</taxon>
        <taxon>Lachnospiraceae</taxon>
        <taxon>Marvinbryantia</taxon>
    </lineage>
</organism>
<sequence>MDNTYCELLKYIKETQEIATKALQCFDKNAEFRLIDSLDLGIPYDVDRLAGGFPTGVYVYWHCKEPIIPVDATVNCCSASVFVLGKKVEFDELQFIDRLKNINSIWKNSSYMMNFDRGNHFISLCVDENGEYYLIMHSTAKEFTKGYNGLYPVKGNWYYDKIKVYHSGKRYFRYINGKEAVLFRNTAKSLNQYNEIRHEYIAYSILKKLNIDIVRTEYFHHYGMDDDSSIKIGCYTVDKNSIFPIFSKPSYYIDLFKISECTRRTEDGQYIVPHGWGKCFIKPLNVFCDFNNRHLYMGNKKFDIFSEDNFYRLPELVYRDYEKNDGENGFYDYYKEEFKGKVIRRLSQKICLSASGIKHYL</sequence>
<dbReference type="EMBL" id="ACCL02000026">
    <property type="protein sequence ID" value="EET58736.1"/>
    <property type="molecule type" value="Genomic_DNA"/>
</dbReference>
<dbReference type="STRING" id="168384.SAMN05660368_03816"/>
<reference evidence="1" key="1">
    <citation type="submission" date="2009-07" db="EMBL/GenBank/DDBJ databases">
        <authorList>
            <person name="Weinstock G."/>
            <person name="Sodergren E."/>
            <person name="Clifton S."/>
            <person name="Fulton L."/>
            <person name="Fulton B."/>
            <person name="Courtney L."/>
            <person name="Fronick C."/>
            <person name="Harrison M."/>
            <person name="Strong C."/>
            <person name="Farmer C."/>
            <person name="Delahaunty K."/>
            <person name="Markovic C."/>
            <person name="Hall O."/>
            <person name="Minx P."/>
            <person name="Tomlinson C."/>
            <person name="Mitreva M."/>
            <person name="Nelson J."/>
            <person name="Hou S."/>
            <person name="Wollam A."/>
            <person name="Pepin K.H."/>
            <person name="Johnson M."/>
            <person name="Bhonagiri V."/>
            <person name="Nash W.E."/>
            <person name="Warren W."/>
            <person name="Chinwalla A."/>
            <person name="Mardis E.R."/>
            <person name="Wilson R.K."/>
        </authorList>
    </citation>
    <scope>NUCLEOTIDE SEQUENCE [LARGE SCALE GENOMIC DNA]</scope>
    <source>
        <strain evidence="1">DSM 14469</strain>
    </source>
</reference>
<dbReference type="eggNOG" id="ENOG502ZNIG">
    <property type="taxonomic scope" value="Bacteria"/>
</dbReference>
<evidence type="ECO:0000313" key="2">
    <source>
        <dbReference type="Proteomes" id="UP000005561"/>
    </source>
</evidence>